<evidence type="ECO:0000256" key="1">
    <source>
        <dbReference type="SAM" id="MobiDB-lite"/>
    </source>
</evidence>
<dbReference type="EMBL" id="NAJQ01000135">
    <property type="protein sequence ID" value="TKA77531.1"/>
    <property type="molecule type" value="Genomic_DNA"/>
</dbReference>
<organism evidence="2 3">
    <name type="scientific">Friedmanniomyces simplex</name>
    <dbReference type="NCBI Taxonomy" id="329884"/>
    <lineage>
        <taxon>Eukaryota</taxon>
        <taxon>Fungi</taxon>
        <taxon>Dikarya</taxon>
        <taxon>Ascomycota</taxon>
        <taxon>Pezizomycotina</taxon>
        <taxon>Dothideomycetes</taxon>
        <taxon>Dothideomycetidae</taxon>
        <taxon>Mycosphaerellales</taxon>
        <taxon>Teratosphaeriaceae</taxon>
        <taxon>Friedmanniomyces</taxon>
    </lineage>
</organism>
<feature type="region of interest" description="Disordered" evidence="1">
    <location>
        <begin position="62"/>
        <end position="122"/>
    </location>
</feature>
<proteinExistence type="predicted"/>
<dbReference type="Proteomes" id="UP000309340">
    <property type="component" value="Unassembled WGS sequence"/>
</dbReference>
<comment type="caution">
    <text evidence="2">The sequence shown here is derived from an EMBL/GenBank/DDBJ whole genome shotgun (WGS) entry which is preliminary data.</text>
</comment>
<evidence type="ECO:0000313" key="2">
    <source>
        <dbReference type="EMBL" id="TKA77531.1"/>
    </source>
</evidence>
<accession>A0A4U0XLZ8</accession>
<keyword evidence="3" id="KW-1185">Reference proteome</keyword>
<reference evidence="2 3" key="1">
    <citation type="submission" date="2017-03" db="EMBL/GenBank/DDBJ databases">
        <title>Genomes of endolithic fungi from Antarctica.</title>
        <authorList>
            <person name="Coleine C."/>
            <person name="Masonjones S."/>
            <person name="Stajich J.E."/>
        </authorList>
    </citation>
    <scope>NUCLEOTIDE SEQUENCE [LARGE SCALE GENOMIC DNA]</scope>
    <source>
        <strain evidence="2 3">CCFEE 5184</strain>
    </source>
</reference>
<protein>
    <submittedName>
        <fullName evidence="2">Uncharacterized protein</fullName>
    </submittedName>
</protein>
<dbReference type="OrthoDB" id="10057496at2759"/>
<name>A0A4U0XLZ8_9PEZI</name>
<dbReference type="AlphaFoldDB" id="A0A4U0XLZ8"/>
<sequence length="241" mass="26972">MAGYPPYQWRADGGYQELPPPPQAQPAPGMFLYPAQPMYLQPLQYMPGPIGVYGIALPPAPQEAATALPPAPSPQEKKEEKKEAKKDDDDKKRKVEPPRPAPEKKERQKPNNPRAPPSLLPGTNYMFPLETLTLHIFNPASKIWLPRYKHRALAFKIFHANTQKTVRQMIEYVKGAKASEGPEKCGRWAATECIEVGDGTFLKGTTIEYASDKAKSTFEECGWNGRRGQELPPVWIAVHKS</sequence>
<gene>
    <name evidence="2" type="ORF">B0A55_02261</name>
</gene>
<evidence type="ECO:0000313" key="3">
    <source>
        <dbReference type="Proteomes" id="UP000309340"/>
    </source>
</evidence>
<feature type="compositionally biased region" description="Basic and acidic residues" evidence="1">
    <location>
        <begin position="75"/>
        <end position="109"/>
    </location>
</feature>
<feature type="region of interest" description="Disordered" evidence="1">
    <location>
        <begin position="1"/>
        <end position="29"/>
    </location>
</feature>